<dbReference type="SUPFAM" id="SSF52075">
    <property type="entry name" value="Outer arm dynein light chain 1"/>
    <property type="match status" value="1"/>
</dbReference>
<evidence type="ECO:0000313" key="4">
    <source>
        <dbReference type="RefSeq" id="XP_050937723.1"/>
    </source>
</evidence>
<dbReference type="InterPro" id="IPR035897">
    <property type="entry name" value="Toll_tir_struct_dom_sf"/>
</dbReference>
<dbReference type="InterPro" id="IPR058546">
    <property type="entry name" value="RPS4B/Roq1-like_LRR"/>
</dbReference>
<dbReference type="PANTHER" id="PTHR11017">
    <property type="entry name" value="LEUCINE-RICH REPEAT-CONTAINING PROTEIN"/>
    <property type="match status" value="1"/>
</dbReference>
<dbReference type="InterPro" id="IPR027417">
    <property type="entry name" value="P-loop_NTPase"/>
</dbReference>
<dbReference type="PRINTS" id="PR00364">
    <property type="entry name" value="DISEASERSIST"/>
</dbReference>
<dbReference type="Proteomes" id="UP001652600">
    <property type="component" value="Chromosome 2"/>
</dbReference>
<dbReference type="SUPFAM" id="SSF52540">
    <property type="entry name" value="P-loop containing nucleoside triphosphate hydrolases"/>
    <property type="match status" value="1"/>
</dbReference>
<dbReference type="SUPFAM" id="SSF52200">
    <property type="entry name" value="Toll/Interleukin receptor TIR domain"/>
    <property type="match status" value="1"/>
</dbReference>
<dbReference type="PROSITE" id="PS50104">
    <property type="entry name" value="TIR"/>
    <property type="match status" value="1"/>
</dbReference>
<dbReference type="PANTHER" id="PTHR11017:SF570">
    <property type="entry name" value="DISEASE RESISTANCE PROTEIN (TIR-NBS CLASS)-RELATED"/>
    <property type="match status" value="1"/>
</dbReference>
<dbReference type="GeneID" id="103487452"/>
<dbReference type="Gene3D" id="3.80.10.10">
    <property type="entry name" value="Ribonuclease Inhibitor"/>
    <property type="match status" value="2"/>
</dbReference>
<keyword evidence="3" id="KW-1185">Reference proteome</keyword>
<keyword evidence="1" id="KW-0611">Plant defense</keyword>
<dbReference type="Pfam" id="PF23286">
    <property type="entry name" value="LRR_13"/>
    <property type="match status" value="1"/>
</dbReference>
<dbReference type="Gene3D" id="1.10.8.430">
    <property type="entry name" value="Helical domain of apoptotic protease-activating factors"/>
    <property type="match status" value="1"/>
</dbReference>
<accession>A0ABM3KIW2</accession>
<dbReference type="SUPFAM" id="SSF52058">
    <property type="entry name" value="L domain-like"/>
    <property type="match status" value="1"/>
</dbReference>
<dbReference type="InterPro" id="IPR042197">
    <property type="entry name" value="Apaf_helical"/>
</dbReference>
<dbReference type="InterPro" id="IPR044974">
    <property type="entry name" value="Disease_R_plants"/>
</dbReference>
<evidence type="ECO:0000313" key="3">
    <source>
        <dbReference type="Proteomes" id="UP001652600"/>
    </source>
</evidence>
<organism evidence="3 4">
    <name type="scientific">Cucumis melo</name>
    <name type="common">Muskmelon</name>
    <dbReference type="NCBI Taxonomy" id="3656"/>
    <lineage>
        <taxon>Eukaryota</taxon>
        <taxon>Viridiplantae</taxon>
        <taxon>Streptophyta</taxon>
        <taxon>Embryophyta</taxon>
        <taxon>Tracheophyta</taxon>
        <taxon>Spermatophyta</taxon>
        <taxon>Magnoliopsida</taxon>
        <taxon>eudicotyledons</taxon>
        <taxon>Gunneridae</taxon>
        <taxon>Pentapetalae</taxon>
        <taxon>rosids</taxon>
        <taxon>fabids</taxon>
        <taxon>Cucurbitales</taxon>
        <taxon>Cucurbitaceae</taxon>
        <taxon>Benincaseae</taxon>
        <taxon>Cucumis</taxon>
    </lineage>
</organism>
<protein>
    <submittedName>
        <fullName evidence="4">LOW QUALITY PROTEIN: disease resistance-like protein DSC2</fullName>
    </submittedName>
</protein>
<dbReference type="Pfam" id="PF00931">
    <property type="entry name" value="NB-ARC"/>
    <property type="match status" value="1"/>
</dbReference>
<dbReference type="Gene3D" id="3.40.50.300">
    <property type="entry name" value="P-loop containing nucleotide triphosphate hydrolases"/>
    <property type="match status" value="1"/>
</dbReference>
<sequence>MGSSSVGGAESSSSCSSNLRWSYDVFLSFRGEDTRDKFISHLVVALRQKGVNFFIDDKLDRGHQISKSLLKSIEESRISIIIFSQNYASSTWCLDELVKIIECMRSKKQRVLPVFYNVCPTEVVKQTGSFGEAMAKYETNRLMINKIQPWKEALTTAATLSGWDLPNYWKNEAHLIHDLVEKVSILKQTQLLNVAKHPVGIDSQLKAVEEFASHGVLDNGVNMVGIHGMGGIGKTTLAKALYNKITYEFEACCFLSNVREASEQFNGLVQLQEKLLSEIFKDNNLKVDNVHKGMNIMKDRLCSRKVLIVLDDVDKDDQLDALVGGRDWFGRGSKIIVTTRDRHLLERYSFDKIHPIQLLDYVKSLELFCWHAFKQNHPSRDYLDLSELVVRYCNGLPLALVILGSLLCKRDQKIWKSKLDELKNFPEPGIEAVFQISFKRLEEKMGQTIVRCKSSKPEKRSRLWVAKEAVKMLIEKSGTHKVKAIKLDLRSNRPLIVEAEAFRNMENLRLLILQNAAKFPTNIFKYLPNIKWIEYSSSNVQWYFPISFVVNGGLVGLVINGVSNKHPGIIFEDCKMLKHVDLSYWRLLEETPDFSVALNLEKLYLRSCKRLEMIHGSIASLSKLVTLDLEGCENLEKLPSSFLMLKSLEVLNLSGCIKLKEIPDLSASSSLKELHLRECYNLRIIHDSSVGSLDKLIALKLDSCHLLEELPSCLRLKSLDSLSLTNCYKLEQLPEFDENMKSLREMNLKGTAIRKLPSSIRYLIGLENLNLSYCTNLISLPSEIHLLKSLKELDLHECSRLDMFPSGSSLNFPQQSLFSNLTILDLQNCNISNTDFLENLSNFCTTLKELNLSGNKFCSLPSLQNFSSLRHLELRNCKFLRNIVKIPHCLTRVDASGCELFVISPDYIADIMFRNQDLELRNFKRELIVAYSKIPKFCNNQTTESSTSFSFQQNSDTIIPALVVCVVFKVDEDSCDAEGFIRFQVLIDGYDAYYGRLVWVKIRAYVVTKNSSITIDILERE</sequence>
<dbReference type="SMART" id="SM00255">
    <property type="entry name" value="TIR"/>
    <property type="match status" value="1"/>
</dbReference>
<evidence type="ECO:0000259" key="2">
    <source>
        <dbReference type="PROSITE" id="PS50104"/>
    </source>
</evidence>
<dbReference type="InterPro" id="IPR032675">
    <property type="entry name" value="LRR_dom_sf"/>
</dbReference>
<evidence type="ECO:0000256" key="1">
    <source>
        <dbReference type="ARBA" id="ARBA00022821"/>
    </source>
</evidence>
<dbReference type="Gene3D" id="3.40.50.10140">
    <property type="entry name" value="Toll/interleukin-1 receptor homology (TIR) domain"/>
    <property type="match status" value="1"/>
</dbReference>
<dbReference type="Pfam" id="PF01582">
    <property type="entry name" value="TIR"/>
    <property type="match status" value="1"/>
</dbReference>
<dbReference type="InterPro" id="IPR000157">
    <property type="entry name" value="TIR_dom"/>
</dbReference>
<dbReference type="PROSITE" id="PS51450">
    <property type="entry name" value="LRR"/>
    <property type="match status" value="2"/>
</dbReference>
<reference evidence="3" key="1">
    <citation type="submission" date="2025-05" db="UniProtKB">
        <authorList>
            <consortium name="RefSeq"/>
        </authorList>
    </citation>
    <scope>NUCLEOTIDE SEQUENCE [LARGE SCALE GENOMIC DNA]</scope>
</reference>
<dbReference type="InterPro" id="IPR001611">
    <property type="entry name" value="Leu-rich_rpt"/>
</dbReference>
<dbReference type="SMART" id="SM00382">
    <property type="entry name" value="AAA"/>
    <property type="match status" value="1"/>
</dbReference>
<reference evidence="4" key="2">
    <citation type="submission" date="2025-08" db="UniProtKB">
        <authorList>
            <consortium name="RefSeq"/>
        </authorList>
    </citation>
    <scope>IDENTIFICATION</scope>
    <source>
        <tissue evidence="4">Stem</tissue>
    </source>
</reference>
<proteinExistence type="predicted"/>
<feature type="domain" description="TIR" evidence="2">
    <location>
        <begin position="21"/>
        <end position="187"/>
    </location>
</feature>
<dbReference type="InterPro" id="IPR003593">
    <property type="entry name" value="AAA+_ATPase"/>
</dbReference>
<dbReference type="InterPro" id="IPR002182">
    <property type="entry name" value="NB-ARC"/>
</dbReference>
<dbReference type="RefSeq" id="XP_050937723.1">
    <property type="nucleotide sequence ID" value="XM_051081766.1"/>
</dbReference>
<name>A0ABM3KIW2_CUCME</name>
<gene>
    <name evidence="4" type="primary">LOC103487452</name>
</gene>